<dbReference type="AlphaFoldDB" id="A0A2J8JKP5"/>
<proteinExistence type="predicted"/>
<dbReference type="Proteomes" id="UP000236370">
    <property type="component" value="Unassembled WGS sequence"/>
</dbReference>
<comment type="caution">
    <text evidence="1">The sequence shown here is derived from an EMBL/GenBank/DDBJ whole genome shotgun (WGS) entry which is preliminary data.</text>
</comment>
<organism evidence="1 2">
    <name type="scientific">Pan troglodytes</name>
    <name type="common">Chimpanzee</name>
    <dbReference type="NCBI Taxonomy" id="9598"/>
    <lineage>
        <taxon>Eukaryota</taxon>
        <taxon>Metazoa</taxon>
        <taxon>Chordata</taxon>
        <taxon>Craniata</taxon>
        <taxon>Vertebrata</taxon>
        <taxon>Euteleostomi</taxon>
        <taxon>Mammalia</taxon>
        <taxon>Eutheria</taxon>
        <taxon>Euarchontoglires</taxon>
        <taxon>Primates</taxon>
        <taxon>Haplorrhini</taxon>
        <taxon>Catarrhini</taxon>
        <taxon>Hominidae</taxon>
        <taxon>Pan</taxon>
    </lineage>
</organism>
<sequence>MSSRKLSGPKGRRLRSPMSVCRGSSYWSLPSISICPISRFCLLNPPPLACLGTGGTKVESTSA</sequence>
<gene>
    <name evidence="1" type="ORF">CK820_G0046732</name>
</gene>
<dbReference type="EMBL" id="NBAG03000449">
    <property type="protein sequence ID" value="PNI23317.1"/>
    <property type="molecule type" value="Genomic_DNA"/>
</dbReference>
<reference evidence="1 2" key="1">
    <citation type="submission" date="2017-12" db="EMBL/GenBank/DDBJ databases">
        <title>High-resolution comparative analysis of great ape genomes.</title>
        <authorList>
            <person name="Pollen A."/>
            <person name="Hastie A."/>
            <person name="Hormozdiari F."/>
            <person name="Dougherty M."/>
            <person name="Liu R."/>
            <person name="Chaisson M."/>
            <person name="Hoppe E."/>
            <person name="Hill C."/>
            <person name="Pang A."/>
            <person name="Hillier L."/>
            <person name="Baker C."/>
            <person name="Armstrong J."/>
            <person name="Shendure J."/>
            <person name="Paten B."/>
            <person name="Wilson R."/>
            <person name="Chao H."/>
            <person name="Schneider V."/>
            <person name="Ventura M."/>
            <person name="Kronenberg Z."/>
            <person name="Murali S."/>
            <person name="Gordon D."/>
            <person name="Cantsilieris S."/>
            <person name="Munson K."/>
            <person name="Nelson B."/>
            <person name="Raja A."/>
            <person name="Underwood J."/>
            <person name="Diekhans M."/>
            <person name="Fiddes I."/>
            <person name="Haussler D."/>
            <person name="Eichler E."/>
        </authorList>
    </citation>
    <scope>NUCLEOTIDE SEQUENCE [LARGE SCALE GENOMIC DNA]</scope>
    <source>
        <strain evidence="1">Yerkes chimp pedigree #C0471</strain>
    </source>
</reference>
<name>A0A2J8JKP5_PANTR</name>
<evidence type="ECO:0000313" key="2">
    <source>
        <dbReference type="Proteomes" id="UP000236370"/>
    </source>
</evidence>
<accession>A0A2J8JKP5</accession>
<protein>
    <submittedName>
        <fullName evidence="1">INPP5K isoform 4</fullName>
    </submittedName>
</protein>
<evidence type="ECO:0000313" key="1">
    <source>
        <dbReference type="EMBL" id="PNI23317.1"/>
    </source>
</evidence>